<evidence type="ECO:0000313" key="2">
    <source>
        <dbReference type="EMBL" id="AHC15917.1"/>
    </source>
</evidence>
<feature type="transmembrane region" description="Helical" evidence="1">
    <location>
        <begin position="58"/>
        <end position="75"/>
    </location>
</feature>
<protein>
    <submittedName>
        <fullName evidence="2">Uncharacterized protein</fullName>
    </submittedName>
</protein>
<keyword evidence="3" id="KW-1185">Reference proteome</keyword>
<feature type="transmembrane region" description="Helical" evidence="1">
    <location>
        <begin position="106"/>
        <end position="129"/>
    </location>
</feature>
<dbReference type="HOGENOM" id="CLU_1049274_0_0_12"/>
<keyword evidence="1" id="KW-1133">Transmembrane helix</keyword>
<feature type="transmembrane region" description="Helical" evidence="1">
    <location>
        <begin position="174"/>
        <end position="197"/>
    </location>
</feature>
<dbReference type="STRING" id="1307761.L21SP2_2565"/>
<reference evidence="2 3" key="1">
    <citation type="journal article" date="2015" name="Stand. Genomic Sci.">
        <title>Complete genome sequence and description of Salinispira pacifica gen. nov., sp. nov., a novel spirochaete isolated form a hypersaline microbial mat.</title>
        <authorList>
            <person name="Ben Hania W."/>
            <person name="Joseph M."/>
            <person name="Schumann P."/>
            <person name="Bunk B."/>
            <person name="Fiebig A."/>
            <person name="Sproer C."/>
            <person name="Klenk H.P."/>
            <person name="Fardeau M.L."/>
            <person name="Spring S."/>
        </authorList>
    </citation>
    <scope>NUCLEOTIDE SEQUENCE [LARGE SCALE GENOMIC DNA]</scope>
    <source>
        <strain evidence="2 3">L21-RPul-D2</strain>
    </source>
</reference>
<organism evidence="2 3">
    <name type="scientific">Salinispira pacifica</name>
    <dbReference type="NCBI Taxonomy" id="1307761"/>
    <lineage>
        <taxon>Bacteria</taxon>
        <taxon>Pseudomonadati</taxon>
        <taxon>Spirochaetota</taxon>
        <taxon>Spirochaetia</taxon>
        <taxon>Spirochaetales</taxon>
        <taxon>Spirochaetaceae</taxon>
        <taxon>Salinispira</taxon>
    </lineage>
</organism>
<keyword evidence="1" id="KW-0812">Transmembrane</keyword>
<dbReference type="OrthoDB" id="370495at2"/>
<evidence type="ECO:0000313" key="3">
    <source>
        <dbReference type="Proteomes" id="UP000018680"/>
    </source>
</evidence>
<feature type="transmembrane region" description="Helical" evidence="1">
    <location>
        <begin position="225"/>
        <end position="255"/>
    </location>
</feature>
<proteinExistence type="predicted"/>
<feature type="transmembrane region" description="Helical" evidence="1">
    <location>
        <begin position="149"/>
        <end position="167"/>
    </location>
</feature>
<name>V5WJB1_9SPIO</name>
<keyword evidence="1" id="KW-0472">Membrane</keyword>
<dbReference type="RefSeq" id="WP_024268819.1">
    <property type="nucleotide sequence ID" value="NC_023035.1"/>
</dbReference>
<accession>V5WJB1</accession>
<sequence length="265" mass="29623">MNMVRQSLQRIARLIGLEIGENGKKALISALGIFGIFIALSMVSWLVDNGRQVDGAEYTLFTLIFGLVLTGSSFTRQRGSASHMEYLLRPAFSFEKMLSKIAVTALGYWLLMSLLYIASLVILYFAALIIGVEGTHFPSQFGKLLLDTLYLYLPVNALFLFGSVYFEKNSIGKVLLSLAVFAIALVVVSGLAGRVIFAQYFQNPDIFNQVQNEIARQSGDDPEQFFIALFGFSPVLIFTLRHLLTALWIIGLWTLSWLRLRETEA</sequence>
<dbReference type="Proteomes" id="UP000018680">
    <property type="component" value="Chromosome"/>
</dbReference>
<dbReference type="EMBL" id="CP006939">
    <property type="protein sequence ID" value="AHC15917.1"/>
    <property type="molecule type" value="Genomic_DNA"/>
</dbReference>
<dbReference type="KEGG" id="slr:L21SP2_2565"/>
<evidence type="ECO:0000256" key="1">
    <source>
        <dbReference type="SAM" id="Phobius"/>
    </source>
</evidence>
<gene>
    <name evidence="2" type="ORF">L21SP2_2565</name>
</gene>
<feature type="transmembrane region" description="Helical" evidence="1">
    <location>
        <begin position="26"/>
        <end position="46"/>
    </location>
</feature>
<dbReference type="AlphaFoldDB" id="V5WJB1"/>